<evidence type="ECO:0000313" key="2">
    <source>
        <dbReference type="Proteomes" id="UP000288859"/>
    </source>
</evidence>
<reference evidence="1 2" key="1">
    <citation type="submission" date="2017-03" db="EMBL/GenBank/DDBJ databases">
        <title>Genomes of endolithic fungi from Antarctica.</title>
        <authorList>
            <person name="Coleine C."/>
            <person name="Masonjones S."/>
            <person name="Stajich J.E."/>
        </authorList>
    </citation>
    <scope>NUCLEOTIDE SEQUENCE [LARGE SCALE GENOMIC DNA]</scope>
    <source>
        <strain evidence="1 2">CCFEE 6314</strain>
    </source>
</reference>
<proteinExistence type="predicted"/>
<protein>
    <submittedName>
        <fullName evidence="1">Uncharacterized protein</fullName>
    </submittedName>
</protein>
<dbReference type="Proteomes" id="UP000288859">
    <property type="component" value="Unassembled WGS sequence"/>
</dbReference>
<evidence type="ECO:0000313" key="1">
    <source>
        <dbReference type="EMBL" id="RVX67409.1"/>
    </source>
</evidence>
<gene>
    <name evidence="1" type="ORF">B0A52_08762</name>
</gene>
<dbReference type="EMBL" id="NAJM01000048">
    <property type="protein sequence ID" value="RVX67409.1"/>
    <property type="molecule type" value="Genomic_DNA"/>
</dbReference>
<organism evidence="1 2">
    <name type="scientific">Exophiala mesophila</name>
    <name type="common">Black yeast-like fungus</name>
    <dbReference type="NCBI Taxonomy" id="212818"/>
    <lineage>
        <taxon>Eukaryota</taxon>
        <taxon>Fungi</taxon>
        <taxon>Dikarya</taxon>
        <taxon>Ascomycota</taxon>
        <taxon>Pezizomycotina</taxon>
        <taxon>Eurotiomycetes</taxon>
        <taxon>Chaetothyriomycetidae</taxon>
        <taxon>Chaetothyriales</taxon>
        <taxon>Herpotrichiellaceae</taxon>
        <taxon>Exophiala</taxon>
    </lineage>
</organism>
<dbReference type="AlphaFoldDB" id="A0A438MUL4"/>
<accession>A0A438MUL4</accession>
<sequence>MQRDMGAEASPALRSVEGEKCAVDNGLGKDDLCEGAFAHNGWDSEDDTRSSGDSKGNMRISAQMTLSLFTITSQLLAMIRNPRVRMTFIQQDMRKRLPWHLRRVPREGYAKYESRTYFRSLDTIVEELEEE</sequence>
<name>A0A438MUL4_EXOME</name>
<comment type="caution">
    <text evidence="1">The sequence shown here is derived from an EMBL/GenBank/DDBJ whole genome shotgun (WGS) entry which is preliminary data.</text>
</comment>